<evidence type="ECO:0000313" key="5">
    <source>
        <dbReference type="Proteomes" id="UP000289184"/>
    </source>
</evidence>
<feature type="domain" description="N-acetyltransferase" evidence="3">
    <location>
        <begin position="3"/>
        <end position="149"/>
    </location>
</feature>
<sequence>MLITYRPAIPQDAAACVMLRGMTRENAVSEAELAAAGITAETWAAGIAEGLYPGFVALDGAKLAGYCFGHRDTGEIVVLALLPEYEAQGVGKTVLEMAASFLKALGHTRLFLGCATDPAVRSYGFYRHLGWRSTGALNDAGDEVLEYRY</sequence>
<proteinExistence type="predicted"/>
<dbReference type="AlphaFoldDB" id="A0A446CB56"/>
<dbReference type="GO" id="GO:0016747">
    <property type="term" value="F:acyltransferase activity, transferring groups other than amino-acyl groups"/>
    <property type="evidence" value="ECO:0007669"/>
    <property type="project" value="InterPro"/>
</dbReference>
<evidence type="ECO:0000259" key="3">
    <source>
        <dbReference type="PROSITE" id="PS51186"/>
    </source>
</evidence>
<name>A0A446CB56_9BURK</name>
<dbReference type="RefSeq" id="WP_129527197.1">
    <property type="nucleotide sequence ID" value="NZ_UFQB01000006.1"/>
</dbReference>
<dbReference type="PROSITE" id="PS51186">
    <property type="entry name" value="GNAT"/>
    <property type="match status" value="1"/>
</dbReference>
<reference evidence="4 5" key="1">
    <citation type="submission" date="2018-07" db="EMBL/GenBank/DDBJ databases">
        <authorList>
            <person name="Peeters C."/>
        </authorList>
    </citation>
    <scope>NUCLEOTIDE SEQUENCE [LARGE SCALE GENOMIC DNA]</scope>
    <source>
        <strain evidence="4 5">LMG 3411</strain>
    </source>
</reference>
<dbReference type="Gene3D" id="3.40.630.30">
    <property type="match status" value="1"/>
</dbReference>
<evidence type="ECO:0000256" key="2">
    <source>
        <dbReference type="ARBA" id="ARBA00023315"/>
    </source>
</evidence>
<dbReference type="SUPFAM" id="SSF55729">
    <property type="entry name" value="Acyl-CoA N-acyltransferases (Nat)"/>
    <property type="match status" value="1"/>
</dbReference>
<dbReference type="InterPro" id="IPR016181">
    <property type="entry name" value="Acyl_CoA_acyltransferase"/>
</dbReference>
<accession>A0A446CB56</accession>
<dbReference type="Proteomes" id="UP000289184">
    <property type="component" value="Unassembled WGS sequence"/>
</dbReference>
<keyword evidence="5" id="KW-1185">Reference proteome</keyword>
<dbReference type="PANTHER" id="PTHR43877">
    <property type="entry name" value="AMINOALKYLPHOSPHONATE N-ACETYLTRANSFERASE-RELATED-RELATED"/>
    <property type="match status" value="1"/>
</dbReference>
<gene>
    <name evidence="4" type="ORF">AGI3411_01971</name>
</gene>
<dbReference type="InterPro" id="IPR050832">
    <property type="entry name" value="Bact_Acetyltransf"/>
</dbReference>
<dbReference type="Pfam" id="PF00583">
    <property type="entry name" value="Acetyltransf_1"/>
    <property type="match status" value="1"/>
</dbReference>
<evidence type="ECO:0000256" key="1">
    <source>
        <dbReference type="ARBA" id="ARBA00022679"/>
    </source>
</evidence>
<dbReference type="EMBL" id="UFQB01000006">
    <property type="protein sequence ID" value="SSW65086.1"/>
    <property type="molecule type" value="Genomic_DNA"/>
</dbReference>
<dbReference type="InterPro" id="IPR000182">
    <property type="entry name" value="GNAT_dom"/>
</dbReference>
<dbReference type="CDD" id="cd04301">
    <property type="entry name" value="NAT_SF"/>
    <property type="match status" value="1"/>
</dbReference>
<dbReference type="OrthoDB" id="7356080at2"/>
<keyword evidence="2" id="KW-0012">Acyltransferase</keyword>
<organism evidence="4 5">
    <name type="scientific">Achromobacter agilis</name>
    <dbReference type="NCBI Taxonomy" id="1353888"/>
    <lineage>
        <taxon>Bacteria</taxon>
        <taxon>Pseudomonadati</taxon>
        <taxon>Pseudomonadota</taxon>
        <taxon>Betaproteobacteria</taxon>
        <taxon>Burkholderiales</taxon>
        <taxon>Alcaligenaceae</taxon>
        <taxon>Achromobacter</taxon>
    </lineage>
</organism>
<keyword evidence="1" id="KW-0808">Transferase</keyword>
<evidence type="ECO:0000313" key="4">
    <source>
        <dbReference type="EMBL" id="SSW65086.1"/>
    </source>
</evidence>
<protein>
    <recommendedName>
        <fullName evidence="3">N-acetyltransferase domain-containing protein</fullName>
    </recommendedName>
</protein>